<dbReference type="Proteomes" id="UP000297245">
    <property type="component" value="Unassembled WGS sequence"/>
</dbReference>
<evidence type="ECO:0000256" key="1">
    <source>
        <dbReference type="SAM" id="Coils"/>
    </source>
</evidence>
<keyword evidence="1" id="KW-0175">Coiled coil</keyword>
<reference evidence="2 3" key="1">
    <citation type="journal article" date="2019" name="Nat. Ecol. Evol.">
        <title>Megaphylogeny resolves global patterns of mushroom evolution.</title>
        <authorList>
            <person name="Varga T."/>
            <person name="Krizsan K."/>
            <person name="Foldi C."/>
            <person name="Dima B."/>
            <person name="Sanchez-Garcia M."/>
            <person name="Sanchez-Ramirez S."/>
            <person name="Szollosi G.J."/>
            <person name="Szarkandi J.G."/>
            <person name="Papp V."/>
            <person name="Albert L."/>
            <person name="Andreopoulos W."/>
            <person name="Angelini C."/>
            <person name="Antonin V."/>
            <person name="Barry K.W."/>
            <person name="Bougher N.L."/>
            <person name="Buchanan P."/>
            <person name="Buyck B."/>
            <person name="Bense V."/>
            <person name="Catcheside P."/>
            <person name="Chovatia M."/>
            <person name="Cooper J."/>
            <person name="Damon W."/>
            <person name="Desjardin D."/>
            <person name="Finy P."/>
            <person name="Geml J."/>
            <person name="Haridas S."/>
            <person name="Hughes K."/>
            <person name="Justo A."/>
            <person name="Karasinski D."/>
            <person name="Kautmanova I."/>
            <person name="Kiss B."/>
            <person name="Kocsube S."/>
            <person name="Kotiranta H."/>
            <person name="LaButti K.M."/>
            <person name="Lechner B.E."/>
            <person name="Liimatainen K."/>
            <person name="Lipzen A."/>
            <person name="Lukacs Z."/>
            <person name="Mihaltcheva S."/>
            <person name="Morgado L.N."/>
            <person name="Niskanen T."/>
            <person name="Noordeloos M.E."/>
            <person name="Ohm R.A."/>
            <person name="Ortiz-Santana B."/>
            <person name="Ovrebo C."/>
            <person name="Racz N."/>
            <person name="Riley R."/>
            <person name="Savchenko A."/>
            <person name="Shiryaev A."/>
            <person name="Soop K."/>
            <person name="Spirin V."/>
            <person name="Szebenyi C."/>
            <person name="Tomsovsky M."/>
            <person name="Tulloss R.E."/>
            <person name="Uehling J."/>
            <person name="Grigoriev I.V."/>
            <person name="Vagvolgyi C."/>
            <person name="Papp T."/>
            <person name="Martin F.M."/>
            <person name="Miettinen O."/>
            <person name="Hibbett D.S."/>
            <person name="Nagy L.G."/>
        </authorList>
    </citation>
    <scope>NUCLEOTIDE SEQUENCE [LARGE SCALE GENOMIC DNA]</scope>
    <source>
        <strain evidence="2 3">CBS 962.96</strain>
    </source>
</reference>
<name>A0A4S8MNZ5_DENBC</name>
<feature type="coiled-coil region" evidence="1">
    <location>
        <begin position="64"/>
        <end position="123"/>
    </location>
</feature>
<accession>A0A4S8MNZ5</accession>
<evidence type="ECO:0000313" key="3">
    <source>
        <dbReference type="Proteomes" id="UP000297245"/>
    </source>
</evidence>
<organism evidence="2 3">
    <name type="scientific">Dendrothele bispora (strain CBS 962.96)</name>
    <dbReference type="NCBI Taxonomy" id="1314807"/>
    <lineage>
        <taxon>Eukaryota</taxon>
        <taxon>Fungi</taxon>
        <taxon>Dikarya</taxon>
        <taxon>Basidiomycota</taxon>
        <taxon>Agaricomycotina</taxon>
        <taxon>Agaricomycetes</taxon>
        <taxon>Agaricomycetidae</taxon>
        <taxon>Agaricales</taxon>
        <taxon>Agaricales incertae sedis</taxon>
        <taxon>Dendrothele</taxon>
    </lineage>
</organism>
<feature type="coiled-coil region" evidence="1">
    <location>
        <begin position="186"/>
        <end position="241"/>
    </location>
</feature>
<gene>
    <name evidence="2" type="ORF">K435DRAFT_187422</name>
</gene>
<feature type="coiled-coil region" evidence="1">
    <location>
        <begin position="276"/>
        <end position="369"/>
    </location>
</feature>
<dbReference type="EMBL" id="ML179055">
    <property type="protein sequence ID" value="THV04552.1"/>
    <property type="molecule type" value="Genomic_DNA"/>
</dbReference>
<protein>
    <submittedName>
        <fullName evidence="2">Uncharacterized protein</fullName>
    </submittedName>
</protein>
<evidence type="ECO:0000313" key="2">
    <source>
        <dbReference type="EMBL" id="THV04552.1"/>
    </source>
</evidence>
<feature type="coiled-coil region" evidence="1">
    <location>
        <begin position="755"/>
        <end position="820"/>
    </location>
</feature>
<feature type="coiled-coil region" evidence="1">
    <location>
        <begin position="476"/>
        <end position="704"/>
    </location>
</feature>
<proteinExistence type="predicted"/>
<dbReference type="OrthoDB" id="3246510at2759"/>
<keyword evidence="3" id="KW-1185">Reference proteome</keyword>
<dbReference type="AlphaFoldDB" id="A0A4S8MNZ5"/>
<sequence>MNRRMREAKIVKVQLAQERKTSAHLRNQLSVSQTQLASVETLVSSLRADFHSKESQLLAVSESEKTARSHIQTLEDKLRVLEEKLATSEKRIDKVKEAAQKGVRGLGRGYEELKKDMERLGEEGGEAGTKKVLGQLKEEAEGLRKGARDGLEGISFPSTLKYGLIADSLVDIQAYFDPSGRRLLKCEETRELVRELENERNDAHQVIDLLRNKLHLQSTQLAEYQQRINDSEQTRKEESKQLMKSVGVWEETGKRVGEVVEWIEGAEEREKEREVAREKERERLVFESKLEEAIERNKVLEAEVDKEKEELDKVQKENESIYARCEKLDDICKTHEQCSRKYDAAQATIQEKEEEIVILREHVREWKEKKEIADASLEKCQTRMTALESRLCKSVESEAVLRTQADYALEKVKALEGEVTRLKSVEGENEEERKGLSGRLGILQERFDAQTMTIKLVKEHSGDVQERLVQSEKTHAATLEQVKAKYTTELAISEEQKATLQTTISDLKQDLENTRLTLDLVSKEKATLESALSASRTTLAVLEAENESVKDKLGRCEKEVEKLESMGRKLDSEVEIGKERTRVLESALDKSNQDLETLRKDCMTCRIELGTAKSERAGLDIVLEEVKRERDGLREEALGLRKETARLEGAIELSKREAGRMVEVTVGEMEAKIGVLTEKNKILQEEQEREKAKREEVVEESKEEGKKLKLKLGGLEDLLQGLSGMIKGQVEKMEKVYEDRIKAELDKAGIAEMGLEGALRLSQELEQRVKSLQEEVKLKTGTRMDEEVGDETCRKLTERISELEGEIQKLEERAGTLGARYKVGDLNDSEKAFVDSLMGISQAMYEQDMVDKDNELRRVCISISGPGSDCRNPSIC</sequence>